<evidence type="ECO:0000256" key="2">
    <source>
        <dbReference type="ARBA" id="ARBA00005005"/>
    </source>
</evidence>
<dbReference type="PANTHER" id="PTHR22589">
    <property type="entry name" value="CARNITINE O-ACYLTRANSFERASE"/>
    <property type="match status" value="1"/>
</dbReference>
<dbReference type="InterPro" id="IPR039551">
    <property type="entry name" value="Cho/carn_acyl_trans"/>
</dbReference>
<evidence type="ECO:0000256" key="16">
    <source>
        <dbReference type="RuleBase" id="RU003801"/>
    </source>
</evidence>
<accession>A0A812BEV5</accession>
<evidence type="ECO:0000313" key="18">
    <source>
        <dbReference type="EMBL" id="CAE1177762.1"/>
    </source>
</evidence>
<dbReference type="EC" id="2.3.1.137" evidence="13"/>
<evidence type="ECO:0000256" key="9">
    <source>
        <dbReference type="ARBA" id="ARBA00023140"/>
    </source>
</evidence>
<keyword evidence="10 16" id="KW-0012">Acyltransferase</keyword>
<evidence type="ECO:0000256" key="3">
    <source>
        <dbReference type="ARBA" id="ARBA00005232"/>
    </source>
</evidence>
<evidence type="ECO:0000313" key="19">
    <source>
        <dbReference type="Proteomes" id="UP000597762"/>
    </source>
</evidence>
<dbReference type="OrthoDB" id="240216at2759"/>
<evidence type="ECO:0000256" key="8">
    <source>
        <dbReference type="ARBA" id="ARBA00023098"/>
    </source>
</evidence>
<gene>
    <name evidence="18" type="ORF">SPHA_14811</name>
</gene>
<evidence type="ECO:0000256" key="5">
    <source>
        <dbReference type="ARBA" id="ARBA00022679"/>
    </source>
</evidence>
<dbReference type="AlphaFoldDB" id="A0A812BEV5"/>
<dbReference type="PROSITE" id="PS00440">
    <property type="entry name" value="ACYLTRANSF_C_2"/>
    <property type="match status" value="1"/>
</dbReference>
<evidence type="ECO:0000256" key="1">
    <source>
        <dbReference type="ARBA" id="ARBA00004275"/>
    </source>
</evidence>
<proteinExistence type="inferred from homology"/>
<dbReference type="PANTHER" id="PTHR22589:SF67">
    <property type="entry name" value="PEROXISOMAL CARNITINE O-OCTANOYLTRANSFERASE"/>
    <property type="match status" value="1"/>
</dbReference>
<sequence length="658" mass="75647">MSIRFHLSRTQSPTFCLRTSAVSTEFTTLNDHPIQPGSFNTAMSATTMYQCSPGEKTFVYQDRLPSLPLPSLSHTLEKYLQSVRPHVSDEEYMQTSFVIRQFKVGVGKELHEKLEEKAKKERNWLESWWQNVAYLDIRTPIAPFISTGGTGPYYKHYWPAKDGTQIERCALCLYYTLQCWKMIYKEEMRPEKDRHGNFLCMNQFYLIFNTCRVPGKKRDQLLHFFKTESEGDIPQHVMVLCSGHVFILTVTDDYKEQLTPPELQKQLQYIRDTCDQQPKGPSVGILTAHNRSTWAELHSELQSIHPDNYRNLKLIEESIMVVTLEDTSPKNETEMFQDAIAGNPTNRWFDKSVNLIAFKNGLMGSNNDHAPIDGMANVVVTYYIDCCVKENKGVWNGSQEVRELPLPEKLNFYLNDHLYQGIKEAKDMYLESAKLFDCKVVDYNKYGRQFVRAFNLHPDTHMQLTLQYTYYKLYGKPAPTYETGTTRVYWHGRTETIRSCTMEALQWIKAMADPLLSPSEKLNLMLEAAEKHNQLRSEAQKNQGCDRHLLGLYLIAMEEGVPIPQLFLEPAFVKSGGGGNFVLSTSFLGFTTCLGGCAAMVKDGYGCFYNIEPKRMSIFISRWQNSSVTNLETFGNCLVDCLDEMKELLEHKSTTARL</sequence>
<dbReference type="InterPro" id="IPR042572">
    <property type="entry name" value="Carn_acyl_trans_N"/>
</dbReference>
<keyword evidence="5 16" id="KW-0808">Transferase</keyword>
<keyword evidence="7" id="KW-0007">Acetylation</keyword>
<feature type="domain" description="Choline/carnitine acyltransferase" evidence="17">
    <location>
        <begin position="67"/>
        <end position="639"/>
    </location>
</feature>
<comment type="catalytic activity">
    <reaction evidence="12">
        <text>octanoyl-CoA + (R)-carnitine = O-octanoyl-(R)-carnitine + CoA</text>
        <dbReference type="Rhea" id="RHEA:17177"/>
        <dbReference type="ChEBI" id="CHEBI:16347"/>
        <dbReference type="ChEBI" id="CHEBI:18102"/>
        <dbReference type="ChEBI" id="CHEBI:57287"/>
        <dbReference type="ChEBI" id="CHEBI:57386"/>
        <dbReference type="EC" id="2.3.1.137"/>
    </reaction>
</comment>
<evidence type="ECO:0000256" key="14">
    <source>
        <dbReference type="ARBA" id="ARBA00067184"/>
    </source>
</evidence>
<dbReference type="InterPro" id="IPR023213">
    <property type="entry name" value="CAT-like_dom_sf"/>
</dbReference>
<evidence type="ECO:0000256" key="4">
    <source>
        <dbReference type="ARBA" id="ARBA00022448"/>
    </source>
</evidence>
<feature type="active site" description="Proton acceptor" evidence="15">
    <location>
        <position position="369"/>
    </location>
</feature>
<evidence type="ECO:0000256" key="13">
    <source>
        <dbReference type="ARBA" id="ARBA00066418"/>
    </source>
</evidence>
<evidence type="ECO:0000256" key="7">
    <source>
        <dbReference type="ARBA" id="ARBA00022990"/>
    </source>
</evidence>
<dbReference type="GO" id="GO:0008458">
    <property type="term" value="F:carnitine O-octanoyltransferase activity"/>
    <property type="evidence" value="ECO:0007669"/>
    <property type="project" value="UniProtKB-EC"/>
</dbReference>
<dbReference type="Gene3D" id="3.30.559.70">
    <property type="entry name" value="Choline/Carnitine o-acyltransferase, domain 2"/>
    <property type="match status" value="1"/>
</dbReference>
<evidence type="ECO:0000256" key="11">
    <source>
        <dbReference type="ARBA" id="ARBA00048999"/>
    </source>
</evidence>
<dbReference type="Proteomes" id="UP000597762">
    <property type="component" value="Unassembled WGS sequence"/>
</dbReference>
<keyword evidence="8" id="KW-0443">Lipid metabolism</keyword>
<comment type="caution">
    <text evidence="18">The sequence shown here is derived from an EMBL/GenBank/DDBJ whole genome shotgun (WGS) entry which is preliminary data.</text>
</comment>
<comment type="pathway">
    <text evidence="2">Lipid metabolism; fatty acid beta-oxidation.</text>
</comment>
<dbReference type="Pfam" id="PF00755">
    <property type="entry name" value="Carn_acyltransf"/>
    <property type="match status" value="1"/>
</dbReference>
<evidence type="ECO:0000259" key="17">
    <source>
        <dbReference type="Pfam" id="PF00755"/>
    </source>
</evidence>
<dbReference type="Gene3D" id="1.10.275.20">
    <property type="entry name" value="Choline/Carnitine o-acyltransferase"/>
    <property type="match status" value="1"/>
</dbReference>
<comment type="subcellular location">
    <subcellularLocation>
        <location evidence="1">Peroxisome</location>
    </subcellularLocation>
</comment>
<dbReference type="UniPathway" id="UPA00659"/>
<keyword evidence="19" id="KW-1185">Reference proteome</keyword>
<keyword evidence="9" id="KW-0576">Peroxisome</keyword>
<dbReference type="EMBL" id="CAHIKZ030000510">
    <property type="protein sequence ID" value="CAE1177762.1"/>
    <property type="molecule type" value="Genomic_DNA"/>
</dbReference>
<name>A0A812BEV5_ACAPH</name>
<organism evidence="18 19">
    <name type="scientific">Acanthosepion pharaonis</name>
    <name type="common">Pharaoh cuttlefish</name>
    <name type="synonym">Sepia pharaonis</name>
    <dbReference type="NCBI Taxonomy" id="158019"/>
    <lineage>
        <taxon>Eukaryota</taxon>
        <taxon>Metazoa</taxon>
        <taxon>Spiralia</taxon>
        <taxon>Lophotrochozoa</taxon>
        <taxon>Mollusca</taxon>
        <taxon>Cephalopoda</taxon>
        <taxon>Coleoidea</taxon>
        <taxon>Decapodiformes</taxon>
        <taxon>Sepiida</taxon>
        <taxon>Sepiina</taxon>
        <taxon>Sepiidae</taxon>
        <taxon>Acanthosepion</taxon>
    </lineage>
</organism>
<dbReference type="GO" id="GO:0006635">
    <property type="term" value="P:fatty acid beta-oxidation"/>
    <property type="evidence" value="ECO:0007669"/>
    <property type="project" value="UniProtKB-UniPathway"/>
</dbReference>
<evidence type="ECO:0000256" key="6">
    <source>
        <dbReference type="ARBA" id="ARBA00022832"/>
    </source>
</evidence>
<evidence type="ECO:0000256" key="15">
    <source>
        <dbReference type="PIRSR" id="PIRSR600542-1"/>
    </source>
</evidence>
<keyword evidence="6" id="KW-0276">Fatty acid metabolism</keyword>
<dbReference type="InterPro" id="IPR000542">
    <property type="entry name" value="Carn_acyl_trans"/>
</dbReference>
<dbReference type="SUPFAM" id="SSF52777">
    <property type="entry name" value="CoA-dependent acyltransferases"/>
    <property type="match status" value="2"/>
</dbReference>
<evidence type="ECO:0000256" key="12">
    <source>
        <dbReference type="ARBA" id="ARBA00052326"/>
    </source>
</evidence>
<comment type="catalytic activity">
    <reaction evidence="11">
        <text>4,8-dimethylnonanoyl-CoA + (R)-carnitine = O-4,8-dimethylnonanoyl-(R)-carnitine + CoA</text>
        <dbReference type="Rhea" id="RHEA:44860"/>
        <dbReference type="ChEBI" id="CHEBI:16347"/>
        <dbReference type="ChEBI" id="CHEBI:57287"/>
        <dbReference type="ChEBI" id="CHEBI:77061"/>
        <dbReference type="ChEBI" id="CHEBI:84654"/>
    </reaction>
</comment>
<reference evidence="18" key="1">
    <citation type="submission" date="2021-01" db="EMBL/GenBank/DDBJ databases">
        <authorList>
            <person name="Li R."/>
            <person name="Bekaert M."/>
        </authorList>
    </citation>
    <scope>NUCLEOTIDE SEQUENCE</scope>
    <source>
        <strain evidence="18">Farmed</strain>
    </source>
</reference>
<dbReference type="FunFam" id="3.30.559.70:FF:000006">
    <property type="entry name" value="Peroxisomal carnitine O-octanoyltransferase"/>
    <property type="match status" value="1"/>
</dbReference>
<protein>
    <recommendedName>
        <fullName evidence="14">Peroxisomal carnitine O-octanoyltransferase</fullName>
        <ecNumber evidence="13">2.3.1.137</ecNumber>
    </recommendedName>
</protein>
<dbReference type="GO" id="GO:0005777">
    <property type="term" value="C:peroxisome"/>
    <property type="evidence" value="ECO:0007669"/>
    <property type="project" value="UniProtKB-SubCell"/>
</dbReference>
<evidence type="ECO:0000256" key="10">
    <source>
        <dbReference type="ARBA" id="ARBA00023315"/>
    </source>
</evidence>
<dbReference type="InterPro" id="IPR042231">
    <property type="entry name" value="Cho/carn_acyl_trans_2"/>
</dbReference>
<keyword evidence="4" id="KW-0813">Transport</keyword>
<comment type="similarity">
    <text evidence="3 16">Belongs to the carnitine/choline acetyltransferase family.</text>
</comment>
<dbReference type="Gene3D" id="3.30.559.10">
    <property type="entry name" value="Chloramphenicol acetyltransferase-like domain"/>
    <property type="match status" value="1"/>
</dbReference>